<gene>
    <name evidence="1" type="ORF">BN860_06700g</name>
</gene>
<keyword evidence="2" id="KW-1185">Reference proteome</keyword>
<dbReference type="AlphaFoldDB" id="A0A8J2X5R8"/>
<protein>
    <submittedName>
        <fullName evidence="1">BN860_06700g1_1</fullName>
    </submittedName>
</protein>
<reference evidence="2" key="1">
    <citation type="journal article" date="2013" name="Genome Announc.">
        <title>Genome sequence of the food spoilage yeast Zygosaccharomyces bailii CLIB 213(T).</title>
        <authorList>
            <person name="Galeote V."/>
            <person name="Bigey F."/>
            <person name="Devillers H."/>
            <person name="Neuveglise C."/>
            <person name="Dequin S."/>
        </authorList>
    </citation>
    <scope>NUCLEOTIDE SEQUENCE [LARGE SCALE GENOMIC DNA]</scope>
    <source>
        <strain evidence="2">CLIB 213 / ATCC 58445 / CBS 680 / CCRC 21525 / NBRC 1098 / NCYC 1416 / NRRL Y-2227</strain>
    </source>
</reference>
<dbReference type="OrthoDB" id="10667205at2759"/>
<organism evidence="1 2">
    <name type="scientific">Zygosaccharomyces bailii (strain CLIB 213 / ATCC 58445 / CBS 680 / BCRC 21525 / NBRC 1098 / NCYC 1416 / NRRL Y-2227)</name>
    <dbReference type="NCBI Taxonomy" id="1333698"/>
    <lineage>
        <taxon>Eukaryota</taxon>
        <taxon>Fungi</taxon>
        <taxon>Dikarya</taxon>
        <taxon>Ascomycota</taxon>
        <taxon>Saccharomycotina</taxon>
        <taxon>Saccharomycetes</taxon>
        <taxon>Saccharomycetales</taxon>
        <taxon>Saccharomycetaceae</taxon>
        <taxon>Zygosaccharomyces</taxon>
    </lineage>
</organism>
<evidence type="ECO:0000313" key="1">
    <source>
        <dbReference type="EMBL" id="CDF87452.1"/>
    </source>
</evidence>
<proteinExistence type="predicted"/>
<evidence type="ECO:0000313" key="2">
    <source>
        <dbReference type="Proteomes" id="UP000019375"/>
    </source>
</evidence>
<accession>A0A8J2X5R8</accession>
<name>A0A8J2X5R8_ZYGB2</name>
<dbReference type="Proteomes" id="UP000019375">
    <property type="component" value="Unassembled WGS sequence"/>
</dbReference>
<dbReference type="EMBL" id="HG316454">
    <property type="protein sequence ID" value="CDF87452.1"/>
    <property type="molecule type" value="Genomic_DNA"/>
</dbReference>
<sequence>MSRRNIILPSSPHLAGELSPAEFFESSAEPFFSAEWNSLSGTTYDPCESIIMDSKRARVPANFFSWLNASDEFDSNFEGLATKRHKIRFWRNENNSYYDRSPPNVQERPDESDICEIYSALDDMSTNSYHDFLESLFEEETWERYQATNKNNRKLETFHDYFTGRSRVRTAIHYFKNKLSMDRLGSEVQFLRIFWLSIVLKRQSTYRYYNYD</sequence>